<evidence type="ECO:0000313" key="3">
    <source>
        <dbReference type="Proteomes" id="UP000269438"/>
    </source>
</evidence>
<comment type="caution">
    <text evidence="1">The sequence shown here is derived from an EMBL/GenBank/DDBJ whole genome shotgun (WGS) entry which is preliminary data.</text>
</comment>
<protein>
    <submittedName>
        <fullName evidence="1">SIMPL domain-containing protein</fullName>
    </submittedName>
</protein>
<dbReference type="EMBL" id="RCUY01000011">
    <property type="protein sequence ID" value="RLP80853.1"/>
    <property type="molecule type" value="Genomic_DNA"/>
</dbReference>
<dbReference type="Pfam" id="PF04402">
    <property type="entry name" value="SIMPL"/>
    <property type="match status" value="1"/>
</dbReference>
<dbReference type="Gene3D" id="3.30.110.170">
    <property type="entry name" value="Protein of unknown function (DUF541), domain 1"/>
    <property type="match status" value="1"/>
</dbReference>
<gene>
    <name evidence="2" type="ORF">D9V34_01150</name>
    <name evidence="1" type="ORF">D9V34_13445</name>
</gene>
<proteinExistence type="predicted"/>
<dbReference type="Gene3D" id="3.30.70.2970">
    <property type="entry name" value="Protein of unknown function (DUF541), domain 2"/>
    <property type="match status" value="1"/>
</dbReference>
<dbReference type="RefSeq" id="WP_121687116.1">
    <property type="nucleotide sequence ID" value="NZ_RCUY01000001.1"/>
</dbReference>
<organism evidence="1 3">
    <name type="scientific">Mycetocola lacteus</name>
    <dbReference type="NCBI Taxonomy" id="76637"/>
    <lineage>
        <taxon>Bacteria</taxon>
        <taxon>Bacillati</taxon>
        <taxon>Actinomycetota</taxon>
        <taxon>Actinomycetes</taxon>
        <taxon>Micrococcales</taxon>
        <taxon>Microbacteriaceae</taxon>
        <taxon>Mycetocola</taxon>
    </lineage>
</organism>
<sequence>MSGISVVVGGFAQREYPPSRAEVSATIEVEGAERTDVVARASRLHAELTVAAQQLADQGATTRWHAQSVAVGTSPFWGPDGQRGADIQKASAGLTLRFQDFAALTDWVTRLAAEPLVRVSGVDWDIAEADRADRIAEVRAAAVADAIARAAVYARAAGAGTPVLESLYESGLRPAGGASDGGFRPKGRSFAMASADMAGGDNGFDLTPRPFVVSAEITADFRA</sequence>
<evidence type="ECO:0000313" key="2">
    <source>
        <dbReference type="EMBL" id="RLP84638.1"/>
    </source>
</evidence>
<dbReference type="InterPro" id="IPR007497">
    <property type="entry name" value="SIMPL/DUF541"/>
</dbReference>
<dbReference type="OrthoDB" id="3724496at2"/>
<name>A0A3L7AJY9_9MICO</name>
<evidence type="ECO:0000313" key="1">
    <source>
        <dbReference type="EMBL" id="RLP80853.1"/>
    </source>
</evidence>
<dbReference type="AlphaFoldDB" id="A0A3L7AJY9"/>
<dbReference type="EMBL" id="RCUY01000001">
    <property type="protein sequence ID" value="RLP84638.1"/>
    <property type="molecule type" value="Genomic_DNA"/>
</dbReference>
<dbReference type="Proteomes" id="UP000269438">
    <property type="component" value="Unassembled WGS sequence"/>
</dbReference>
<accession>A0A3L7AJY9</accession>
<reference evidence="1 3" key="1">
    <citation type="submission" date="2018-10" db="EMBL/GenBank/DDBJ databases">
        <authorList>
            <person name="Li J."/>
        </authorList>
    </citation>
    <scope>NUCLEOTIDE SEQUENCE [LARGE SCALE GENOMIC DNA]</scope>
    <source>
        <strain evidence="1 3">JCM 11654</strain>
    </source>
</reference>
<keyword evidence="3" id="KW-1185">Reference proteome</keyword>